<comment type="caution">
    <text evidence="2">The sequence shown here is derived from an EMBL/GenBank/DDBJ whole genome shotgun (WGS) entry which is preliminary data.</text>
</comment>
<feature type="non-terminal residue" evidence="2">
    <location>
        <position position="175"/>
    </location>
</feature>
<evidence type="ECO:0000313" key="2">
    <source>
        <dbReference type="EMBL" id="ROV55754.1"/>
    </source>
</evidence>
<proteinExistence type="predicted"/>
<evidence type="ECO:0000313" key="3">
    <source>
        <dbReference type="Proteomes" id="UP000278792"/>
    </source>
</evidence>
<gene>
    <name evidence="2" type="ORF">EGH82_23700</name>
</gene>
<protein>
    <submittedName>
        <fullName evidence="2">YgjV family protein</fullName>
    </submittedName>
</protein>
<evidence type="ECO:0000256" key="1">
    <source>
        <dbReference type="SAM" id="Phobius"/>
    </source>
</evidence>
<dbReference type="InterPro" id="IPR019629">
    <property type="entry name" value="Uncharacterised_HI1736/YgjV"/>
</dbReference>
<reference evidence="2 3" key="1">
    <citation type="submission" date="2018-11" db="EMBL/GenBank/DDBJ databases">
        <title>Vibrio ponticus strain CAIM 1751 pathogenic for the snapper Lutjanus guttatus.</title>
        <authorList>
            <person name="Soto-Rodriguez S."/>
            <person name="Lozano-Olvera R."/>
            <person name="Gomez-Gil B."/>
        </authorList>
    </citation>
    <scope>NUCLEOTIDE SEQUENCE [LARGE SCALE GENOMIC DNA]</scope>
    <source>
        <strain evidence="2 3">CAIM 1751</strain>
    </source>
</reference>
<feature type="transmembrane region" description="Helical" evidence="1">
    <location>
        <begin position="70"/>
        <end position="90"/>
    </location>
</feature>
<accession>A0A3N3DMR4</accession>
<dbReference type="EMBL" id="RKIK01000210">
    <property type="protein sequence ID" value="ROV55754.1"/>
    <property type="molecule type" value="Genomic_DNA"/>
</dbReference>
<dbReference type="Pfam" id="PF10688">
    <property type="entry name" value="Imp-YgjV"/>
    <property type="match status" value="1"/>
</dbReference>
<dbReference type="RefSeq" id="WP_148078372.1">
    <property type="nucleotide sequence ID" value="NZ_RKIK01000210.1"/>
</dbReference>
<sequence>MNETLVQALGFVALGLNLFASSTTNDNRMRAIICLSCLTFSIHYTLLGAVVAGLNLLVNSFRALVSVKYKGLKVFYLFLAVQIAMSVYFYSEPRDVLPAIASIISCYALFIAEGMRMRIAFLICTLTWMANAVLVGSYGGLLNDMFNATMLSITIFRLKKQQKVQIQTNYFSIST</sequence>
<keyword evidence="1" id="KW-0472">Membrane</keyword>
<dbReference type="AlphaFoldDB" id="A0A3N3DMR4"/>
<organism evidence="2 3">
    <name type="scientific">Vibrio ponticus</name>
    <dbReference type="NCBI Taxonomy" id="265668"/>
    <lineage>
        <taxon>Bacteria</taxon>
        <taxon>Pseudomonadati</taxon>
        <taxon>Pseudomonadota</taxon>
        <taxon>Gammaproteobacteria</taxon>
        <taxon>Vibrionales</taxon>
        <taxon>Vibrionaceae</taxon>
        <taxon>Vibrio</taxon>
    </lineage>
</organism>
<feature type="transmembrane region" description="Helical" evidence="1">
    <location>
        <begin position="30"/>
        <end position="58"/>
    </location>
</feature>
<dbReference type="Proteomes" id="UP000278792">
    <property type="component" value="Unassembled WGS sequence"/>
</dbReference>
<name>A0A3N3DMR4_9VIBR</name>
<feature type="transmembrane region" description="Helical" evidence="1">
    <location>
        <begin position="96"/>
        <end position="112"/>
    </location>
</feature>
<feature type="transmembrane region" description="Helical" evidence="1">
    <location>
        <begin position="119"/>
        <end position="141"/>
    </location>
</feature>
<keyword evidence="1" id="KW-1133">Transmembrane helix</keyword>
<keyword evidence="1" id="KW-0812">Transmembrane</keyword>